<organism evidence="8 9">
    <name type="scientific">Acrobeloides nanus</name>
    <dbReference type="NCBI Taxonomy" id="290746"/>
    <lineage>
        <taxon>Eukaryota</taxon>
        <taxon>Metazoa</taxon>
        <taxon>Ecdysozoa</taxon>
        <taxon>Nematoda</taxon>
        <taxon>Chromadorea</taxon>
        <taxon>Rhabditida</taxon>
        <taxon>Tylenchina</taxon>
        <taxon>Cephalobomorpha</taxon>
        <taxon>Cephaloboidea</taxon>
        <taxon>Cephalobidae</taxon>
        <taxon>Acrobeloides</taxon>
    </lineage>
</organism>
<accession>A0A914DGJ1</accession>
<keyword evidence="3 6" id="KW-1133">Transmembrane helix</keyword>
<feature type="compositionally biased region" description="Basic and acidic residues" evidence="5">
    <location>
        <begin position="515"/>
        <end position="538"/>
    </location>
</feature>
<dbReference type="Proteomes" id="UP000887540">
    <property type="component" value="Unplaced"/>
</dbReference>
<evidence type="ECO:0000313" key="8">
    <source>
        <dbReference type="Proteomes" id="UP000887540"/>
    </source>
</evidence>
<dbReference type="PANTHER" id="PTHR24064">
    <property type="entry name" value="SOLUTE CARRIER FAMILY 22 MEMBER"/>
    <property type="match status" value="1"/>
</dbReference>
<dbReference type="Gene3D" id="1.20.1250.20">
    <property type="entry name" value="MFS general substrate transporter like domains"/>
    <property type="match status" value="1"/>
</dbReference>
<feature type="transmembrane region" description="Helical" evidence="6">
    <location>
        <begin position="303"/>
        <end position="328"/>
    </location>
</feature>
<evidence type="ECO:0000313" key="9">
    <source>
        <dbReference type="WBParaSite" id="ACRNAN_scaffold2664.g16828.t1"/>
    </source>
</evidence>
<dbReference type="AlphaFoldDB" id="A0A914DGJ1"/>
<feature type="transmembrane region" description="Helical" evidence="6">
    <location>
        <begin position="116"/>
        <end position="134"/>
    </location>
</feature>
<feature type="transmembrane region" description="Helical" evidence="6">
    <location>
        <begin position="225"/>
        <end position="244"/>
    </location>
</feature>
<evidence type="ECO:0000256" key="3">
    <source>
        <dbReference type="ARBA" id="ARBA00022989"/>
    </source>
</evidence>
<proteinExistence type="predicted"/>
<feature type="transmembrane region" description="Helical" evidence="6">
    <location>
        <begin position="141"/>
        <end position="159"/>
    </location>
</feature>
<dbReference type="InterPro" id="IPR020846">
    <property type="entry name" value="MFS_dom"/>
</dbReference>
<feature type="transmembrane region" description="Helical" evidence="6">
    <location>
        <begin position="441"/>
        <end position="464"/>
    </location>
</feature>
<keyword evidence="2 6" id="KW-0812">Transmembrane</keyword>
<feature type="transmembrane region" description="Helical" evidence="6">
    <location>
        <begin position="198"/>
        <end position="219"/>
    </location>
</feature>
<feature type="transmembrane region" description="Helical" evidence="6">
    <location>
        <begin position="406"/>
        <end position="429"/>
    </location>
</feature>
<dbReference type="Pfam" id="PF00083">
    <property type="entry name" value="Sugar_tr"/>
    <property type="match status" value="1"/>
</dbReference>
<evidence type="ECO:0000256" key="6">
    <source>
        <dbReference type="SAM" id="Phobius"/>
    </source>
</evidence>
<evidence type="ECO:0000256" key="1">
    <source>
        <dbReference type="ARBA" id="ARBA00004141"/>
    </source>
</evidence>
<dbReference type="PROSITE" id="PS50850">
    <property type="entry name" value="MFS"/>
    <property type="match status" value="1"/>
</dbReference>
<name>A0A914DGJ1_9BILA</name>
<evidence type="ECO:0000259" key="7">
    <source>
        <dbReference type="PROSITE" id="PS50850"/>
    </source>
</evidence>
<dbReference type="InterPro" id="IPR005828">
    <property type="entry name" value="MFS_sugar_transport-like"/>
</dbReference>
<feature type="transmembrane region" description="Helical" evidence="6">
    <location>
        <begin position="379"/>
        <end position="400"/>
    </location>
</feature>
<evidence type="ECO:0000256" key="5">
    <source>
        <dbReference type="SAM" id="MobiDB-lite"/>
    </source>
</evidence>
<feature type="domain" description="Major facilitator superfamily (MFS) profile" evidence="7">
    <location>
        <begin position="27"/>
        <end position="494"/>
    </location>
</feature>
<keyword evidence="4 6" id="KW-0472">Membrane</keyword>
<dbReference type="SUPFAM" id="SSF103473">
    <property type="entry name" value="MFS general substrate transporter"/>
    <property type="match status" value="1"/>
</dbReference>
<feature type="transmembrane region" description="Helical" evidence="6">
    <location>
        <begin position="340"/>
        <end position="358"/>
    </location>
</feature>
<dbReference type="InterPro" id="IPR036259">
    <property type="entry name" value="MFS_trans_sf"/>
</dbReference>
<feature type="region of interest" description="Disordered" evidence="5">
    <location>
        <begin position="495"/>
        <end position="538"/>
    </location>
</feature>
<dbReference type="GO" id="GO:0022857">
    <property type="term" value="F:transmembrane transporter activity"/>
    <property type="evidence" value="ECO:0007669"/>
    <property type="project" value="InterPro"/>
</dbReference>
<feature type="transmembrane region" description="Helical" evidence="6">
    <location>
        <begin position="165"/>
        <end position="186"/>
    </location>
</feature>
<feature type="transmembrane region" description="Helical" evidence="6">
    <location>
        <begin position="20"/>
        <end position="39"/>
    </location>
</feature>
<keyword evidence="8" id="KW-1185">Reference proteome</keyword>
<dbReference type="GO" id="GO:0016020">
    <property type="term" value="C:membrane"/>
    <property type="evidence" value="ECO:0007669"/>
    <property type="project" value="UniProtKB-SubCell"/>
</dbReference>
<protein>
    <submittedName>
        <fullName evidence="9">Major facilitator superfamily (MFS) profile domain-containing protein</fullName>
    </submittedName>
</protein>
<evidence type="ECO:0000256" key="2">
    <source>
        <dbReference type="ARBA" id="ARBA00022692"/>
    </source>
</evidence>
<feature type="transmembrane region" description="Helical" evidence="6">
    <location>
        <begin position="470"/>
        <end position="490"/>
    </location>
</feature>
<dbReference type="WBParaSite" id="ACRNAN_scaffold2664.g16828.t1">
    <property type="protein sequence ID" value="ACRNAN_scaffold2664.g16828.t1"/>
    <property type="gene ID" value="ACRNAN_scaffold2664.g16828"/>
</dbReference>
<evidence type="ECO:0000256" key="4">
    <source>
        <dbReference type="ARBA" id="ARBA00023136"/>
    </source>
</evidence>
<comment type="subcellular location">
    <subcellularLocation>
        <location evidence="1">Membrane</location>
        <topology evidence="1">Multi-pass membrane protein</topology>
    </subcellularLocation>
</comment>
<sequence>MADSQEKLKKDKDAVKLDDFIVLGRYSLLICLLSEFMILNQVGNMLYMAYSGAAPKLTGCGDTVFPENITAKAACVEFTRLENDTGCKPTLEPQFKSVNYEWEYICSGTTVVKQSISVQMIGVIIGALLFGQLSDMFGRKWTLFSTLLFSQVFMIISSFTPNLLWFTVCRFFVNIFNGGSITINMVNVNENLPKKDRLWINNIVTWAPNMIILAGVAYLTQNWRVLTVVSAIIATPGLIFNILISESPRYLIQKGKIQEAKQVIERMCKIDGRPFDKELLDHVLDKETKAALESKSKSKNYTFFHLFYTLDFALYTIAIGFSFLVVSIMNYSILFNMEKLSGSIYVNAVLIAAFRYALNLIMAPCEMKFAWLGRKVIHTGSLTLIAFAAFSMLVLTLLGLQVQLPIIISVASVGIVAVCSQLFIVNAVVSNELFPTAVRNLAYASSQFCARIGVVLAPLIFLLAGFWEPLPYIAMVAIVTTDLLFFHSVIPETKGKPMADRMPGPENRLFKGKNSKPDVELKDLEASKKLTEDVEESH</sequence>
<reference evidence="9" key="1">
    <citation type="submission" date="2022-11" db="UniProtKB">
        <authorList>
            <consortium name="WormBaseParasite"/>
        </authorList>
    </citation>
    <scope>IDENTIFICATION</scope>
</reference>